<evidence type="ECO:0000256" key="5">
    <source>
        <dbReference type="PIRSR" id="PIRSR602401-1"/>
    </source>
</evidence>
<dbReference type="PANTHER" id="PTHR24305">
    <property type="entry name" value="CYTOCHROME P450"/>
    <property type="match status" value="1"/>
</dbReference>
<dbReference type="InterPro" id="IPR001128">
    <property type="entry name" value="Cyt_P450"/>
</dbReference>
<sequence>MPVLQVFTSLPFLLGLLATCKWVTYKAFLPKPLPGIPFNEAASKKLFGDVPEMIRYVLRTNRIFCWLTSLTTRHSSPIVQAFIKPGSLPWIILTDPHESQDILLRRTKEFDRSGFFGELIGGILPEQHIQFLSTDARFKKNRGLINHLMAPDFVKRISAPEVWNSFELLVEMWKRKCDVAKGRPFDAKEDIRYAALDAIFASSFGLPEEQSITVRRLNAVLSSPSNLLVDANGTVPFDQGVIPEIFKAVLTLADSVTWTQLSPFPVLTSWILRKLPFMRRATAIKDSYIRYKTDECVRLIETGQHEPKSALHSVLLREREIAVKEQRQPEYYKRAIADEFFGFMLAGHDTEATAMSWGVKYMTDNPESQTKLREALHQAFPDALSAKRAPTYAELARTTVPYLDAVVEEILRHANTIAFVVRRAQCDTTVLGHHVPKGTDVFLMANGPGYLEPNMPLPHSYTHASDITSTSTHRLTPLWPDAGISDFSPERWLRPDGSFDSMAGPTLAFGLGPRGCFGKRLAVQALRMGFARLVWEFVFLGVGEEQGGYESVQKFAREPVKCFIRVEKVM</sequence>
<evidence type="ECO:0000313" key="8">
    <source>
        <dbReference type="Proteomes" id="UP000813461"/>
    </source>
</evidence>
<keyword evidence="8" id="KW-1185">Reference proteome</keyword>
<dbReference type="InterPro" id="IPR002401">
    <property type="entry name" value="Cyt_P450_E_grp-I"/>
</dbReference>
<evidence type="ECO:0000256" key="6">
    <source>
        <dbReference type="RuleBase" id="RU000461"/>
    </source>
</evidence>
<keyword evidence="6" id="KW-0503">Monooxygenase</keyword>
<evidence type="ECO:0000313" key="7">
    <source>
        <dbReference type="EMBL" id="KAH7089103.1"/>
    </source>
</evidence>
<comment type="caution">
    <text evidence="7">The sequence shown here is derived from an EMBL/GenBank/DDBJ whole genome shotgun (WGS) entry which is preliminary data.</text>
</comment>
<dbReference type="InterPro" id="IPR036396">
    <property type="entry name" value="Cyt_P450_sf"/>
</dbReference>
<proteinExistence type="inferred from homology"/>
<dbReference type="AlphaFoldDB" id="A0A8K0RBK0"/>
<dbReference type="SUPFAM" id="SSF48264">
    <property type="entry name" value="Cytochrome P450"/>
    <property type="match status" value="1"/>
</dbReference>
<dbReference type="GO" id="GO:0016705">
    <property type="term" value="F:oxidoreductase activity, acting on paired donors, with incorporation or reduction of molecular oxygen"/>
    <property type="evidence" value="ECO:0007669"/>
    <property type="project" value="InterPro"/>
</dbReference>
<keyword evidence="5 6" id="KW-0349">Heme</keyword>
<dbReference type="PANTHER" id="PTHR24305:SF232">
    <property type="entry name" value="P450, PUTATIVE (EUROFUNG)-RELATED"/>
    <property type="match status" value="1"/>
</dbReference>
<dbReference type="InterPro" id="IPR050121">
    <property type="entry name" value="Cytochrome_P450_monoxygenase"/>
</dbReference>
<reference evidence="7" key="1">
    <citation type="journal article" date="2021" name="Nat. Commun.">
        <title>Genetic determinants of endophytism in the Arabidopsis root mycobiome.</title>
        <authorList>
            <person name="Mesny F."/>
            <person name="Miyauchi S."/>
            <person name="Thiergart T."/>
            <person name="Pickel B."/>
            <person name="Atanasova L."/>
            <person name="Karlsson M."/>
            <person name="Huettel B."/>
            <person name="Barry K.W."/>
            <person name="Haridas S."/>
            <person name="Chen C."/>
            <person name="Bauer D."/>
            <person name="Andreopoulos W."/>
            <person name="Pangilinan J."/>
            <person name="LaButti K."/>
            <person name="Riley R."/>
            <person name="Lipzen A."/>
            <person name="Clum A."/>
            <person name="Drula E."/>
            <person name="Henrissat B."/>
            <person name="Kohler A."/>
            <person name="Grigoriev I.V."/>
            <person name="Martin F.M."/>
            <person name="Hacquard S."/>
        </authorList>
    </citation>
    <scope>NUCLEOTIDE SEQUENCE</scope>
    <source>
        <strain evidence="7">MPI-SDFR-AT-0120</strain>
    </source>
</reference>
<dbReference type="PRINTS" id="PR00385">
    <property type="entry name" value="P450"/>
</dbReference>
<dbReference type="PROSITE" id="PS00086">
    <property type="entry name" value="CYTOCHROME_P450"/>
    <property type="match status" value="1"/>
</dbReference>
<accession>A0A8K0RBK0</accession>
<keyword evidence="3 5" id="KW-0479">Metal-binding</keyword>
<feature type="binding site" description="axial binding residue" evidence="5">
    <location>
        <position position="516"/>
    </location>
    <ligand>
        <name>heme</name>
        <dbReference type="ChEBI" id="CHEBI:30413"/>
    </ligand>
    <ligandPart>
        <name>Fe</name>
        <dbReference type="ChEBI" id="CHEBI:18248"/>
    </ligandPart>
</feature>
<evidence type="ECO:0000256" key="3">
    <source>
        <dbReference type="ARBA" id="ARBA00022723"/>
    </source>
</evidence>
<protein>
    <submittedName>
        <fullName evidence="7">Cytochrome P450</fullName>
    </submittedName>
</protein>
<comment type="similarity">
    <text evidence="2 6">Belongs to the cytochrome P450 family.</text>
</comment>
<comment type="cofactor">
    <cofactor evidence="1 5">
        <name>heme</name>
        <dbReference type="ChEBI" id="CHEBI:30413"/>
    </cofactor>
</comment>
<evidence type="ECO:0000256" key="1">
    <source>
        <dbReference type="ARBA" id="ARBA00001971"/>
    </source>
</evidence>
<dbReference type="GO" id="GO:0020037">
    <property type="term" value="F:heme binding"/>
    <property type="evidence" value="ECO:0007669"/>
    <property type="project" value="InterPro"/>
</dbReference>
<dbReference type="OrthoDB" id="1470350at2759"/>
<organism evidence="7 8">
    <name type="scientific">Paraphoma chrysanthemicola</name>
    <dbReference type="NCBI Taxonomy" id="798071"/>
    <lineage>
        <taxon>Eukaryota</taxon>
        <taxon>Fungi</taxon>
        <taxon>Dikarya</taxon>
        <taxon>Ascomycota</taxon>
        <taxon>Pezizomycotina</taxon>
        <taxon>Dothideomycetes</taxon>
        <taxon>Pleosporomycetidae</taxon>
        <taxon>Pleosporales</taxon>
        <taxon>Pleosporineae</taxon>
        <taxon>Phaeosphaeriaceae</taxon>
        <taxon>Paraphoma</taxon>
    </lineage>
</organism>
<dbReference type="GO" id="GO:0005506">
    <property type="term" value="F:iron ion binding"/>
    <property type="evidence" value="ECO:0007669"/>
    <property type="project" value="InterPro"/>
</dbReference>
<dbReference type="Proteomes" id="UP000813461">
    <property type="component" value="Unassembled WGS sequence"/>
</dbReference>
<dbReference type="InterPro" id="IPR017972">
    <property type="entry name" value="Cyt_P450_CS"/>
</dbReference>
<gene>
    <name evidence="7" type="ORF">FB567DRAFT_468036</name>
</gene>
<dbReference type="GO" id="GO:0004497">
    <property type="term" value="F:monooxygenase activity"/>
    <property type="evidence" value="ECO:0007669"/>
    <property type="project" value="UniProtKB-KW"/>
</dbReference>
<dbReference type="EMBL" id="JAGMVJ010000007">
    <property type="protein sequence ID" value="KAH7089103.1"/>
    <property type="molecule type" value="Genomic_DNA"/>
</dbReference>
<dbReference type="Pfam" id="PF00067">
    <property type="entry name" value="p450"/>
    <property type="match status" value="2"/>
</dbReference>
<keyword evidence="4 5" id="KW-0408">Iron</keyword>
<evidence type="ECO:0000256" key="2">
    <source>
        <dbReference type="ARBA" id="ARBA00010617"/>
    </source>
</evidence>
<keyword evidence="6" id="KW-0560">Oxidoreductase</keyword>
<dbReference type="PRINTS" id="PR00463">
    <property type="entry name" value="EP450I"/>
</dbReference>
<evidence type="ECO:0000256" key="4">
    <source>
        <dbReference type="ARBA" id="ARBA00023004"/>
    </source>
</evidence>
<name>A0A8K0RBK0_9PLEO</name>
<dbReference type="Gene3D" id="1.10.630.10">
    <property type="entry name" value="Cytochrome P450"/>
    <property type="match status" value="1"/>
</dbReference>